<evidence type="ECO:0000256" key="1">
    <source>
        <dbReference type="SAM" id="Phobius"/>
    </source>
</evidence>
<feature type="transmembrane region" description="Helical" evidence="1">
    <location>
        <begin position="16"/>
        <end position="41"/>
    </location>
</feature>
<dbReference type="WBParaSite" id="ACRNAN_Path_1061.g4073.t1">
    <property type="protein sequence ID" value="ACRNAN_Path_1061.g4073.t1"/>
    <property type="gene ID" value="ACRNAN_Path_1061.g4073"/>
</dbReference>
<keyword evidence="1" id="KW-0472">Membrane</keyword>
<evidence type="ECO:0000313" key="2">
    <source>
        <dbReference type="Proteomes" id="UP000887540"/>
    </source>
</evidence>
<keyword evidence="1" id="KW-1133">Transmembrane helix</keyword>
<organism evidence="2 3">
    <name type="scientific">Acrobeloides nanus</name>
    <dbReference type="NCBI Taxonomy" id="290746"/>
    <lineage>
        <taxon>Eukaryota</taxon>
        <taxon>Metazoa</taxon>
        <taxon>Ecdysozoa</taxon>
        <taxon>Nematoda</taxon>
        <taxon>Chromadorea</taxon>
        <taxon>Rhabditida</taxon>
        <taxon>Tylenchina</taxon>
        <taxon>Cephalobomorpha</taxon>
        <taxon>Cephaloboidea</taxon>
        <taxon>Cephalobidae</taxon>
        <taxon>Acrobeloides</taxon>
    </lineage>
</organism>
<keyword evidence="2" id="KW-1185">Reference proteome</keyword>
<protein>
    <submittedName>
        <fullName evidence="3">G-protein coupled receptors family 1 profile domain-containing protein</fullName>
    </submittedName>
</protein>
<accession>A0A914BV48</accession>
<name>A0A914BV48_9BILA</name>
<dbReference type="AlphaFoldDB" id="A0A914BV48"/>
<reference evidence="3" key="1">
    <citation type="submission" date="2022-11" db="UniProtKB">
        <authorList>
            <consortium name="WormBaseParasite"/>
        </authorList>
    </citation>
    <scope>IDENTIFICATION</scope>
</reference>
<sequence>MFLYYFVALVSPWQKIRMWCMYVSILMNLGMSLNYVVYFIFSTEHRAAFKKQLRYLLWIPCIREMAKKMSANNVATVNLQIRHKPSVTTNQRSSER</sequence>
<proteinExistence type="predicted"/>
<keyword evidence="1" id="KW-0812">Transmembrane</keyword>
<evidence type="ECO:0000313" key="3">
    <source>
        <dbReference type="WBParaSite" id="ACRNAN_Path_1061.g4073.t1"/>
    </source>
</evidence>
<dbReference type="Proteomes" id="UP000887540">
    <property type="component" value="Unplaced"/>
</dbReference>